<dbReference type="InterPro" id="IPR003609">
    <property type="entry name" value="Pan_app"/>
</dbReference>
<dbReference type="OrthoDB" id="5945687at2759"/>
<dbReference type="GeneID" id="136823497"/>
<feature type="domain" description="Apple" evidence="1">
    <location>
        <begin position="39"/>
        <end position="122"/>
    </location>
</feature>
<dbReference type="Proteomes" id="UP000594262">
    <property type="component" value="Unplaced"/>
</dbReference>
<accession>A0A7M5XBA7</accession>
<evidence type="ECO:0000313" key="3">
    <source>
        <dbReference type="EnsemblMetazoa" id="CLYHEMP020096.1"/>
    </source>
</evidence>
<dbReference type="RefSeq" id="XP_066935786.1">
    <property type="nucleotide sequence ID" value="XM_067079685.1"/>
</dbReference>
<dbReference type="SUPFAM" id="SSF56988">
    <property type="entry name" value="Anthrax protective antigen"/>
    <property type="match status" value="1"/>
</dbReference>
<sequence length="517" mass="59262">MIFHYSKNANVYYLSLFVILVNYNVQSQQLQNKYTDKSCSTKDKSKNRVHSLMIVKNIHSKHGEISTFNECASLCYNAGSSTCPYFGYQLGSKSCLFFKENLQNETISRLLSESWRYGRVLANKATREYFPWDSCTEPFCQNTCLKAVQELCSSSGEWDGANCDLYTGIVSSCEEVLTKTYTLITGETINATHGPTFKYNLLFPSETAPVKLTCPLPKGVLTRIEAASSYNLCLEPRTKDCSGVEWTELRYYSKDTHCQDASSLFIFNPDKGILWHACSGKQVCYSSIKTYERLRLRNEGDCNINPRYVDSASGFLFRTYFNGIQSGKNIMRSSHNSPRNDREVFLGKENENHWSWEYMVNTQYFFTGMQRGPVKTLWWESYFGHTNDEDSADYVGYMDMLAGMQDIKDWYSLKQKAIFVAPQTGVYSFFSCPDDFVKFYISTDATPDNKENVLDANLCFLPDHRTSTPVTLQANNKYYVEVLFVEGIGSDFFYIGMTLPDLTEVEVITSKYLEPYE</sequence>
<dbReference type="SUPFAM" id="SSF57414">
    <property type="entry name" value="Hairpin loop containing domain-like"/>
    <property type="match status" value="1"/>
</dbReference>
<dbReference type="PROSITE" id="PS50948">
    <property type="entry name" value="PAN"/>
    <property type="match status" value="1"/>
</dbReference>
<feature type="domain" description="PA14" evidence="2">
    <location>
        <begin position="349"/>
        <end position="511"/>
    </location>
</feature>
<keyword evidence="4" id="KW-1185">Reference proteome</keyword>
<evidence type="ECO:0000313" key="4">
    <source>
        <dbReference type="Proteomes" id="UP000594262"/>
    </source>
</evidence>
<dbReference type="EnsemblMetazoa" id="CLYHEMT020096.1">
    <property type="protein sequence ID" value="CLYHEMP020096.1"/>
    <property type="gene ID" value="CLYHEMG020096"/>
</dbReference>
<proteinExistence type="predicted"/>
<name>A0A7M5XBA7_9CNID</name>
<evidence type="ECO:0000259" key="2">
    <source>
        <dbReference type="PROSITE" id="PS51820"/>
    </source>
</evidence>
<protein>
    <submittedName>
        <fullName evidence="3">Uncharacterized protein</fullName>
    </submittedName>
</protein>
<dbReference type="PROSITE" id="PS51820">
    <property type="entry name" value="PA14"/>
    <property type="match status" value="1"/>
</dbReference>
<dbReference type="AlphaFoldDB" id="A0A7M5XBA7"/>
<reference evidence="3" key="1">
    <citation type="submission" date="2021-01" db="UniProtKB">
        <authorList>
            <consortium name="EnsemblMetazoa"/>
        </authorList>
    </citation>
    <scope>IDENTIFICATION</scope>
</reference>
<organism evidence="3 4">
    <name type="scientific">Clytia hemisphaerica</name>
    <dbReference type="NCBI Taxonomy" id="252671"/>
    <lineage>
        <taxon>Eukaryota</taxon>
        <taxon>Metazoa</taxon>
        <taxon>Cnidaria</taxon>
        <taxon>Hydrozoa</taxon>
        <taxon>Hydroidolina</taxon>
        <taxon>Leptothecata</taxon>
        <taxon>Obeliida</taxon>
        <taxon>Clytiidae</taxon>
        <taxon>Clytia</taxon>
    </lineage>
</organism>
<evidence type="ECO:0000259" key="1">
    <source>
        <dbReference type="PROSITE" id="PS50948"/>
    </source>
</evidence>
<dbReference type="InterPro" id="IPR037524">
    <property type="entry name" value="PA14/GLEYA"/>
</dbReference>